<dbReference type="RefSeq" id="WP_370481114.1">
    <property type="nucleotide sequence ID" value="NZ_JBEOQA010000001.1"/>
</dbReference>
<evidence type="ECO:0000313" key="3">
    <source>
        <dbReference type="Proteomes" id="UP001566204"/>
    </source>
</evidence>
<dbReference type="EMBL" id="JBEOQB010000001">
    <property type="protein sequence ID" value="MEZ0451053.1"/>
    <property type="molecule type" value="Genomic_DNA"/>
</dbReference>
<reference evidence="2 3" key="1">
    <citation type="submission" date="2024-06" db="EMBL/GenBank/DDBJ databases">
        <title>Soil Sphingobacterium thalpophilum.</title>
        <authorList>
            <person name="Yang J."/>
            <person name="Li J."/>
        </authorList>
    </citation>
    <scope>NUCLEOTIDE SEQUENCE [LARGE SCALE GENOMIC DNA]</scope>
    <source>
        <strain evidence="2 3">22g91tb</strain>
    </source>
</reference>
<name>A0ABV4HCL8_9SPHI</name>
<evidence type="ECO:0000313" key="2">
    <source>
        <dbReference type="EMBL" id="MEZ0451053.1"/>
    </source>
</evidence>
<keyword evidence="3" id="KW-1185">Reference proteome</keyword>
<dbReference type="InterPro" id="IPR018306">
    <property type="entry name" value="Phage_T5_Orf172_DNA-bd"/>
</dbReference>
<organism evidence="2 3">
    <name type="scientific">Sphingobacterium thalpophilum</name>
    <dbReference type="NCBI Taxonomy" id="259"/>
    <lineage>
        <taxon>Bacteria</taxon>
        <taxon>Pseudomonadati</taxon>
        <taxon>Bacteroidota</taxon>
        <taxon>Sphingobacteriia</taxon>
        <taxon>Sphingobacteriales</taxon>
        <taxon>Sphingobacteriaceae</taxon>
        <taxon>Sphingobacterium</taxon>
    </lineage>
</organism>
<proteinExistence type="predicted"/>
<evidence type="ECO:0000259" key="1">
    <source>
        <dbReference type="SMART" id="SM00974"/>
    </source>
</evidence>
<gene>
    <name evidence="2" type="ORF">ABTW24_05550</name>
</gene>
<dbReference type="Pfam" id="PF13455">
    <property type="entry name" value="MUG113"/>
    <property type="match status" value="1"/>
</dbReference>
<sequence length="401" mass="46291">MAKTLDDIFEDDDFGLLDAKEPHRNYLSTDEDRLIDAFEELNSFFEKNEREPAKTSMSEYALFARLKEWRSNPAKKNLLKPFDRFNLLGDEAYTEIKTIEDILANDDMGLLDMAGDTSIFDFVHTPKSGSRADAEYIAQRKALPEKEFQRYDRMFKQVHQELKQGKRRLLPFSDAERNLKEGNFYLVDGLIAYLEVSEAEQVLKENKSGDRVRLEGRTVTIFENGTISNMLFRSLGKAIHKNGKMITDTDENQQNQLFKNANIAQEGALQSGWIYVLRSKSINPEISGLKNLYKVGFSKLPVQERIKNASKEATYLFADVEIVASYNCYGIEVQALENLLHRFFGAVCLNLDIYDRNGNRFVPREWFCVPINVIDEAIELVLNNTIFNYKYDDTKEKIVLK</sequence>
<comment type="caution">
    <text evidence="2">The sequence shown here is derived from an EMBL/GenBank/DDBJ whole genome shotgun (WGS) entry which is preliminary data.</text>
</comment>
<dbReference type="Proteomes" id="UP001566204">
    <property type="component" value="Unassembled WGS sequence"/>
</dbReference>
<feature type="domain" description="Bacteriophage T5 Orf172 DNA-binding" evidence="1">
    <location>
        <begin position="287"/>
        <end position="381"/>
    </location>
</feature>
<protein>
    <submittedName>
        <fullName evidence="2">GIY-YIG nuclease family protein</fullName>
    </submittedName>
</protein>
<dbReference type="SMART" id="SM00974">
    <property type="entry name" value="T5orf172"/>
    <property type="match status" value="1"/>
</dbReference>
<accession>A0ABV4HCL8</accession>